<dbReference type="PANTHER" id="PTHR43707:SF1">
    <property type="entry name" value="HISTIDINE--TRNA LIGASE, MITOCHONDRIAL-RELATED"/>
    <property type="match status" value="1"/>
</dbReference>
<comment type="caution">
    <text evidence="2">The sequence shown here is derived from an EMBL/GenBank/DDBJ whole genome shotgun (WGS) entry which is preliminary data.</text>
</comment>
<dbReference type="EMBL" id="AUZZ01002078">
    <property type="protein sequence ID" value="EQD61815.1"/>
    <property type="molecule type" value="Genomic_DNA"/>
</dbReference>
<dbReference type="SUPFAM" id="SSF55681">
    <property type="entry name" value="Class II aaRS and biotin synthetases"/>
    <property type="match status" value="1"/>
</dbReference>
<dbReference type="Gene3D" id="3.30.930.10">
    <property type="entry name" value="Bira Bifunctional Protein, Domain 2"/>
    <property type="match status" value="1"/>
</dbReference>
<dbReference type="GO" id="GO:0004821">
    <property type="term" value="F:histidine-tRNA ligase activity"/>
    <property type="evidence" value="ECO:0007669"/>
    <property type="project" value="TreeGrafter"/>
</dbReference>
<dbReference type="AlphaFoldDB" id="T1C6T1"/>
<dbReference type="InterPro" id="IPR004516">
    <property type="entry name" value="HisRS/HisZ"/>
</dbReference>
<dbReference type="InterPro" id="IPR041715">
    <property type="entry name" value="HisRS-like_core"/>
</dbReference>
<dbReference type="GO" id="GO:0006427">
    <property type="term" value="P:histidyl-tRNA aminoacylation"/>
    <property type="evidence" value="ECO:0007669"/>
    <property type="project" value="TreeGrafter"/>
</dbReference>
<dbReference type="InterPro" id="IPR045864">
    <property type="entry name" value="aa-tRNA-synth_II/BPL/LPL"/>
</dbReference>
<sequence length="62" mass="6804">MSTFKAFAPRSRGSASFRVNPRLVRGLDYYSRTVFEWITDALGAQDAVCSGGRYDGLIAQLG</sequence>
<dbReference type="GO" id="GO:0005737">
    <property type="term" value="C:cytoplasm"/>
    <property type="evidence" value="ECO:0007669"/>
    <property type="project" value="InterPro"/>
</dbReference>
<keyword evidence="2" id="KW-0030">Aminoacyl-tRNA synthetase</keyword>
<gene>
    <name evidence="2" type="ORF">B2A_03096</name>
</gene>
<reference evidence="2" key="1">
    <citation type="submission" date="2013-08" db="EMBL/GenBank/DDBJ databases">
        <authorList>
            <person name="Mendez C."/>
            <person name="Richter M."/>
            <person name="Ferrer M."/>
            <person name="Sanchez J."/>
        </authorList>
    </citation>
    <scope>NUCLEOTIDE SEQUENCE</scope>
</reference>
<name>T1C6T1_9ZZZZ</name>
<protein>
    <submittedName>
        <fullName evidence="2">Histidyl-tRNA synthetase</fullName>
    </submittedName>
</protein>
<dbReference type="PANTHER" id="PTHR43707">
    <property type="entry name" value="HISTIDYL-TRNA SYNTHETASE"/>
    <property type="match status" value="1"/>
</dbReference>
<proteinExistence type="predicted"/>
<keyword evidence="2" id="KW-0436">Ligase</keyword>
<accession>T1C6T1</accession>
<organism evidence="2">
    <name type="scientific">mine drainage metagenome</name>
    <dbReference type="NCBI Taxonomy" id="410659"/>
    <lineage>
        <taxon>unclassified sequences</taxon>
        <taxon>metagenomes</taxon>
        <taxon>ecological metagenomes</taxon>
    </lineage>
</organism>
<dbReference type="Pfam" id="PF13393">
    <property type="entry name" value="tRNA-synt_His"/>
    <property type="match status" value="1"/>
</dbReference>
<evidence type="ECO:0000259" key="1">
    <source>
        <dbReference type="Pfam" id="PF13393"/>
    </source>
</evidence>
<evidence type="ECO:0000313" key="2">
    <source>
        <dbReference type="EMBL" id="EQD61815.1"/>
    </source>
</evidence>
<feature type="domain" description="Class II Histidinyl-tRNA synthetase (HisRS)-like catalytic core" evidence="1">
    <location>
        <begin position="13"/>
        <end position="62"/>
    </location>
</feature>
<reference evidence="2" key="2">
    <citation type="journal article" date="2014" name="ISME J.">
        <title>Microbial stratification in low pH oxic and suboxic macroscopic growths along an acid mine drainage.</title>
        <authorList>
            <person name="Mendez-Garcia C."/>
            <person name="Mesa V."/>
            <person name="Sprenger R.R."/>
            <person name="Richter M."/>
            <person name="Diez M.S."/>
            <person name="Solano J."/>
            <person name="Bargiela R."/>
            <person name="Golyshina O.V."/>
            <person name="Manteca A."/>
            <person name="Ramos J.L."/>
            <person name="Gallego J.R."/>
            <person name="Llorente I."/>
            <person name="Martins Dos Santos V.A."/>
            <person name="Jensen O.N."/>
            <person name="Pelaez A.I."/>
            <person name="Sanchez J."/>
            <person name="Ferrer M."/>
        </authorList>
    </citation>
    <scope>NUCLEOTIDE SEQUENCE</scope>
</reference>
<feature type="non-terminal residue" evidence="2">
    <location>
        <position position="62"/>
    </location>
</feature>